<reference evidence="2" key="1">
    <citation type="journal article" date="2022" name="bioRxiv">
        <title>Sequencing and chromosome-scale assembly of the giantPleurodeles waltlgenome.</title>
        <authorList>
            <person name="Brown T."/>
            <person name="Elewa A."/>
            <person name="Iarovenko S."/>
            <person name="Subramanian E."/>
            <person name="Araus A.J."/>
            <person name="Petzold A."/>
            <person name="Susuki M."/>
            <person name="Suzuki K.-i.T."/>
            <person name="Hayashi T."/>
            <person name="Toyoda A."/>
            <person name="Oliveira C."/>
            <person name="Osipova E."/>
            <person name="Leigh N.D."/>
            <person name="Simon A."/>
            <person name="Yun M.H."/>
        </authorList>
    </citation>
    <scope>NUCLEOTIDE SEQUENCE</scope>
    <source>
        <strain evidence="2">20211129_DDA</strain>
        <tissue evidence="2">Liver</tissue>
    </source>
</reference>
<feature type="compositionally biased region" description="Basic and acidic residues" evidence="1">
    <location>
        <begin position="7"/>
        <end position="21"/>
    </location>
</feature>
<feature type="region of interest" description="Disordered" evidence="1">
    <location>
        <begin position="7"/>
        <end position="48"/>
    </location>
</feature>
<proteinExistence type="predicted"/>
<accession>A0AAV7KSH2</accession>
<evidence type="ECO:0000313" key="3">
    <source>
        <dbReference type="Proteomes" id="UP001066276"/>
    </source>
</evidence>
<name>A0AAV7KSH2_PLEWA</name>
<feature type="compositionally biased region" description="Pro residues" evidence="1">
    <location>
        <begin position="36"/>
        <end position="45"/>
    </location>
</feature>
<dbReference type="EMBL" id="JANPWB010000016">
    <property type="protein sequence ID" value="KAJ1080884.1"/>
    <property type="molecule type" value="Genomic_DNA"/>
</dbReference>
<gene>
    <name evidence="2" type="ORF">NDU88_001073</name>
</gene>
<sequence>MFALLAVDRRAREMETKERARPCPPSPPERSAYTRCPPPPAPDPAQPECRASSALRVLIWRGVETGL</sequence>
<organism evidence="2 3">
    <name type="scientific">Pleurodeles waltl</name>
    <name type="common">Iberian ribbed newt</name>
    <dbReference type="NCBI Taxonomy" id="8319"/>
    <lineage>
        <taxon>Eukaryota</taxon>
        <taxon>Metazoa</taxon>
        <taxon>Chordata</taxon>
        <taxon>Craniata</taxon>
        <taxon>Vertebrata</taxon>
        <taxon>Euteleostomi</taxon>
        <taxon>Amphibia</taxon>
        <taxon>Batrachia</taxon>
        <taxon>Caudata</taxon>
        <taxon>Salamandroidea</taxon>
        <taxon>Salamandridae</taxon>
        <taxon>Pleurodelinae</taxon>
        <taxon>Pleurodeles</taxon>
    </lineage>
</organism>
<dbReference type="Proteomes" id="UP001066276">
    <property type="component" value="Chromosome 12"/>
</dbReference>
<evidence type="ECO:0000313" key="2">
    <source>
        <dbReference type="EMBL" id="KAJ1080884.1"/>
    </source>
</evidence>
<evidence type="ECO:0000256" key="1">
    <source>
        <dbReference type="SAM" id="MobiDB-lite"/>
    </source>
</evidence>
<dbReference type="AlphaFoldDB" id="A0AAV7KSH2"/>
<protein>
    <submittedName>
        <fullName evidence="2">Uncharacterized protein</fullName>
    </submittedName>
</protein>
<comment type="caution">
    <text evidence="2">The sequence shown here is derived from an EMBL/GenBank/DDBJ whole genome shotgun (WGS) entry which is preliminary data.</text>
</comment>
<keyword evidence="3" id="KW-1185">Reference proteome</keyword>